<sequence>MTTARLSSAELSGLWETYLQETMSVCMLKYLLKDIRDTEVMLPVSKALKLSETHIDQIIRIFNSEKVPIPVGFTDEDIDLTAPPLFYELFPLSFVYAMSRMGMINFSFVLSSVARPDIRQFFTYCLEDTIGLYNDSTSLILSKGIYDRPPMIPYPTKREFVEQQTTYMLGFLGNHRPLNGIELSEIFLNIERNYFSVLLCMGLQQVVNDPEINKYIAKGRKISEDQIKFFNDLLLKEDALGTVPVSMEVTESSKPPFSDKLIVALFHSLNSIDITLLGHALSLSLRADLAAQYSKLIARILAYGTEGYHIMVSRKWLEQPPQQTNRKEAVKKYKL</sequence>
<dbReference type="EMBL" id="JBDXSU010000005">
    <property type="protein sequence ID" value="MFB5190122.1"/>
    <property type="molecule type" value="Genomic_DNA"/>
</dbReference>
<name>A0ABV5AD49_9BACL</name>
<organism evidence="1 2">
    <name type="scientific">Alicyclobacillus fastidiosus</name>
    <dbReference type="NCBI Taxonomy" id="392011"/>
    <lineage>
        <taxon>Bacteria</taxon>
        <taxon>Bacillati</taxon>
        <taxon>Bacillota</taxon>
        <taxon>Bacilli</taxon>
        <taxon>Bacillales</taxon>
        <taxon>Alicyclobacillaceae</taxon>
        <taxon>Alicyclobacillus</taxon>
    </lineage>
</organism>
<evidence type="ECO:0000313" key="2">
    <source>
        <dbReference type="Proteomes" id="UP001579974"/>
    </source>
</evidence>
<comment type="caution">
    <text evidence="1">The sequence shown here is derived from an EMBL/GenBank/DDBJ whole genome shotgun (WGS) entry which is preliminary data.</text>
</comment>
<dbReference type="Pfam" id="PF11553">
    <property type="entry name" value="DUF3231"/>
    <property type="match status" value="2"/>
</dbReference>
<dbReference type="InterPro" id="IPR012347">
    <property type="entry name" value="Ferritin-like"/>
</dbReference>
<dbReference type="Proteomes" id="UP001579974">
    <property type="component" value="Unassembled WGS sequence"/>
</dbReference>
<dbReference type="InterPro" id="IPR021617">
    <property type="entry name" value="DUF3231"/>
</dbReference>
<gene>
    <name evidence="1" type="ORF">KKP3000_003566</name>
</gene>
<keyword evidence="2" id="KW-1185">Reference proteome</keyword>
<evidence type="ECO:0000313" key="1">
    <source>
        <dbReference type="EMBL" id="MFB5190122.1"/>
    </source>
</evidence>
<dbReference type="Gene3D" id="1.20.1260.10">
    <property type="match status" value="2"/>
</dbReference>
<protein>
    <submittedName>
        <fullName evidence="1">DUF3231 family protein</fullName>
    </submittedName>
</protein>
<accession>A0ABV5AD49</accession>
<dbReference type="RefSeq" id="WP_275473820.1">
    <property type="nucleotide sequence ID" value="NZ_CP162940.1"/>
</dbReference>
<proteinExistence type="predicted"/>
<reference evidence="1 2" key="1">
    <citation type="journal article" date="2024" name="Int. J. Mol. Sci.">
        <title>Exploration of Alicyclobacillus spp. Genome in Search of Antibiotic Resistance.</title>
        <authorList>
            <person name="Bucka-Kolendo J."/>
            <person name="Kiousi D.E."/>
            <person name="Dekowska A."/>
            <person name="Mikolajczuk-Szczyrba A."/>
            <person name="Karadedos D.M."/>
            <person name="Michael P."/>
            <person name="Galanis A."/>
            <person name="Sokolowska B."/>
        </authorList>
    </citation>
    <scope>NUCLEOTIDE SEQUENCE [LARGE SCALE GENOMIC DNA]</scope>
    <source>
        <strain evidence="1 2">KKP 3000</strain>
    </source>
</reference>